<dbReference type="HOGENOM" id="CLU_2943091_0_0_1"/>
<keyword evidence="2" id="KW-1185">Reference proteome</keyword>
<organism evidence="1 2">
    <name type="scientific">Rozella allomycis (strain CSF55)</name>
    <dbReference type="NCBI Taxonomy" id="988480"/>
    <lineage>
        <taxon>Eukaryota</taxon>
        <taxon>Fungi</taxon>
        <taxon>Fungi incertae sedis</taxon>
        <taxon>Cryptomycota</taxon>
        <taxon>Cryptomycota incertae sedis</taxon>
        <taxon>Rozella</taxon>
    </lineage>
</organism>
<evidence type="ECO:0000313" key="2">
    <source>
        <dbReference type="Proteomes" id="UP000030755"/>
    </source>
</evidence>
<name>A0A075ARW6_ROZAC</name>
<reference evidence="1 2" key="1">
    <citation type="journal article" date="2013" name="Curr. Biol.">
        <title>Shared signatures of parasitism and phylogenomics unite Cryptomycota and microsporidia.</title>
        <authorList>
            <person name="James T.Y."/>
            <person name="Pelin A."/>
            <person name="Bonen L."/>
            <person name="Ahrendt S."/>
            <person name="Sain D."/>
            <person name="Corradi N."/>
            <person name="Stajich J.E."/>
        </authorList>
    </citation>
    <scope>NUCLEOTIDE SEQUENCE [LARGE SCALE GENOMIC DNA]</scope>
    <source>
        <strain evidence="1 2">CSF55</strain>
    </source>
</reference>
<gene>
    <name evidence="1" type="ORF">O9G_002838</name>
</gene>
<evidence type="ECO:0000313" key="1">
    <source>
        <dbReference type="EMBL" id="EPZ32920.1"/>
    </source>
</evidence>
<dbReference type="Proteomes" id="UP000030755">
    <property type="component" value="Unassembled WGS sequence"/>
</dbReference>
<proteinExistence type="predicted"/>
<sequence length="60" mass="7193">MNKPWSEEKNLIKLAIDLLELNSLVLIHLKRVFQFRLVLNSIFLRVLKLTIDNEIYQQLN</sequence>
<accession>A0A075ARW6</accession>
<dbReference type="AlphaFoldDB" id="A0A075ARW6"/>
<protein>
    <submittedName>
        <fullName evidence="1">Uncharacterized protein</fullName>
    </submittedName>
</protein>
<dbReference type="EMBL" id="KE561096">
    <property type="protein sequence ID" value="EPZ32920.1"/>
    <property type="molecule type" value="Genomic_DNA"/>
</dbReference>